<accession>A0ABV2CTN9</accession>
<feature type="chain" id="PRO_5047379214" evidence="4">
    <location>
        <begin position="23"/>
        <end position="379"/>
    </location>
</feature>
<dbReference type="InterPro" id="IPR006143">
    <property type="entry name" value="RND_pump_MFP"/>
</dbReference>
<gene>
    <name evidence="6" type="ORF">ABVT11_15630</name>
</gene>
<evidence type="ECO:0000256" key="2">
    <source>
        <dbReference type="SAM" id="Coils"/>
    </source>
</evidence>
<feature type="region of interest" description="Disordered" evidence="3">
    <location>
        <begin position="26"/>
        <end position="56"/>
    </location>
</feature>
<dbReference type="Gene3D" id="2.40.30.170">
    <property type="match status" value="1"/>
</dbReference>
<dbReference type="PANTHER" id="PTHR30469">
    <property type="entry name" value="MULTIDRUG RESISTANCE PROTEIN MDTA"/>
    <property type="match status" value="1"/>
</dbReference>
<dbReference type="EMBL" id="JBEWLZ010000010">
    <property type="protein sequence ID" value="MET1491270.1"/>
    <property type="molecule type" value="Genomic_DNA"/>
</dbReference>
<keyword evidence="2" id="KW-0175">Coiled coil</keyword>
<dbReference type="SUPFAM" id="SSF111369">
    <property type="entry name" value="HlyD-like secretion proteins"/>
    <property type="match status" value="1"/>
</dbReference>
<feature type="coiled-coil region" evidence="2">
    <location>
        <begin position="120"/>
        <end position="154"/>
    </location>
</feature>
<dbReference type="Gene3D" id="2.40.420.20">
    <property type="match status" value="1"/>
</dbReference>
<name>A0ABV2CTN9_9RHOO</name>
<keyword evidence="7" id="KW-1185">Reference proteome</keyword>
<evidence type="ECO:0000256" key="3">
    <source>
        <dbReference type="SAM" id="MobiDB-lite"/>
    </source>
</evidence>
<evidence type="ECO:0000313" key="6">
    <source>
        <dbReference type="EMBL" id="MET1491270.1"/>
    </source>
</evidence>
<dbReference type="PANTHER" id="PTHR30469:SF15">
    <property type="entry name" value="HLYD FAMILY OF SECRETION PROTEINS"/>
    <property type="match status" value="1"/>
</dbReference>
<feature type="signal peptide" evidence="4">
    <location>
        <begin position="1"/>
        <end position="22"/>
    </location>
</feature>
<evidence type="ECO:0000313" key="7">
    <source>
        <dbReference type="Proteomes" id="UP001548590"/>
    </source>
</evidence>
<reference evidence="6 7" key="1">
    <citation type="submission" date="2024-07" db="EMBL/GenBank/DDBJ databases">
        <title>Uliginosibacterium paludis KCTC:42655.</title>
        <authorList>
            <person name="Kim M.K."/>
        </authorList>
    </citation>
    <scope>NUCLEOTIDE SEQUENCE [LARGE SCALE GENOMIC DNA]</scope>
    <source>
        <strain evidence="6 7">KCTC 42655</strain>
    </source>
</reference>
<comment type="caution">
    <text evidence="6">The sequence shown here is derived from an EMBL/GenBank/DDBJ whole genome shotgun (WGS) entry which is preliminary data.</text>
</comment>
<evidence type="ECO:0000256" key="1">
    <source>
        <dbReference type="ARBA" id="ARBA00009477"/>
    </source>
</evidence>
<dbReference type="Proteomes" id="UP001548590">
    <property type="component" value="Unassembled WGS sequence"/>
</dbReference>
<dbReference type="InterPro" id="IPR058649">
    <property type="entry name" value="CzcB_C"/>
</dbReference>
<dbReference type="Pfam" id="PF25975">
    <property type="entry name" value="CzcB_C"/>
    <property type="match status" value="1"/>
</dbReference>
<organism evidence="6 7">
    <name type="scientific">Uliginosibacterium paludis</name>
    <dbReference type="NCBI Taxonomy" id="1615952"/>
    <lineage>
        <taxon>Bacteria</taxon>
        <taxon>Pseudomonadati</taxon>
        <taxon>Pseudomonadota</taxon>
        <taxon>Betaproteobacteria</taxon>
        <taxon>Rhodocyclales</taxon>
        <taxon>Zoogloeaceae</taxon>
        <taxon>Uliginosibacterium</taxon>
    </lineage>
</organism>
<protein>
    <submittedName>
        <fullName evidence="6">Efflux RND transporter periplasmic adaptor subunit</fullName>
    </submittedName>
</protein>
<proteinExistence type="inferred from homology"/>
<sequence length="379" mass="40233">MKYQLLPALSYLGLVIAVGASAWGSTPARGDTPPATASAPAPTPPVTSQSSTTETPVIREVSLISPKSETWPEPVEVHGNVMPWQEMRINTETGGLRLLSVLVDTGDRVEKGQPLAVLDTASLETELEAVNAQLMEAQATLTQAEATLDRAKRLAPSGGVSQQELAQFDTQKQTAAARLAVAQVRLKAQQRKLDATRLLAPDDGLISARAAEEGDIVGAGSELFRLIRDGRLEWRAEVPGDILLKLAPGQEATISSPLGDEVRGVIRKLSPTIDLRTRKGLVYVDLPAGTPFKAGLSVGGTITLQTRALALPASAIQNDGDIDRVFTVTADNRLQAVKVKLGRSQDDRREIVSGLTPRAKVVAGDVSGLKAGMQVSLRK</sequence>
<dbReference type="NCBIfam" id="TIGR01730">
    <property type="entry name" value="RND_mfp"/>
    <property type="match status" value="1"/>
</dbReference>
<dbReference type="RefSeq" id="WP_345930293.1">
    <property type="nucleotide sequence ID" value="NZ_JBDIVF010000016.1"/>
</dbReference>
<dbReference type="Gene3D" id="1.10.287.470">
    <property type="entry name" value="Helix hairpin bin"/>
    <property type="match status" value="1"/>
</dbReference>
<keyword evidence="4" id="KW-0732">Signal</keyword>
<evidence type="ECO:0000259" key="5">
    <source>
        <dbReference type="Pfam" id="PF25975"/>
    </source>
</evidence>
<evidence type="ECO:0000256" key="4">
    <source>
        <dbReference type="SAM" id="SignalP"/>
    </source>
</evidence>
<feature type="domain" description="CzcB-like C-terminal circularly permuted SH3-like" evidence="5">
    <location>
        <begin position="310"/>
        <end position="364"/>
    </location>
</feature>
<dbReference type="Gene3D" id="2.40.50.100">
    <property type="match status" value="1"/>
</dbReference>
<comment type="similarity">
    <text evidence="1">Belongs to the membrane fusion protein (MFP) (TC 8.A.1) family.</text>
</comment>
<feature type="compositionally biased region" description="Low complexity" evidence="3">
    <location>
        <begin position="32"/>
        <end position="56"/>
    </location>
</feature>